<dbReference type="Proteomes" id="UP000076842">
    <property type="component" value="Unassembled WGS sequence"/>
</dbReference>
<evidence type="ECO:0000313" key="2">
    <source>
        <dbReference type="Proteomes" id="UP000076842"/>
    </source>
</evidence>
<reference evidence="1 2" key="1">
    <citation type="journal article" date="2016" name="Mol. Biol. Evol.">
        <title>Comparative Genomics of Early-Diverging Mushroom-Forming Fungi Provides Insights into the Origins of Lignocellulose Decay Capabilities.</title>
        <authorList>
            <person name="Nagy L.G."/>
            <person name="Riley R."/>
            <person name="Tritt A."/>
            <person name="Adam C."/>
            <person name="Daum C."/>
            <person name="Floudas D."/>
            <person name="Sun H."/>
            <person name="Yadav J.S."/>
            <person name="Pangilinan J."/>
            <person name="Larsson K.H."/>
            <person name="Matsuura K."/>
            <person name="Barry K."/>
            <person name="Labutti K."/>
            <person name="Kuo R."/>
            <person name="Ohm R.A."/>
            <person name="Bhattacharya S.S."/>
            <person name="Shirouzu T."/>
            <person name="Yoshinaga Y."/>
            <person name="Martin F.M."/>
            <person name="Grigoriev I.V."/>
            <person name="Hibbett D.S."/>
        </authorList>
    </citation>
    <scope>NUCLEOTIDE SEQUENCE [LARGE SCALE GENOMIC DNA]</scope>
    <source>
        <strain evidence="1 2">HHB12733</strain>
    </source>
</reference>
<dbReference type="InParanoid" id="A0A165K0I9"/>
<sequence>MPLCQHSKFSSPTADVPTVVPALKVCPWSVWVEQLEDRKRLKTWVKQYEPVPSLEGFEQAEGWLETASGQEIKVVLYGPTECDIQVNVILDGRPMCCNQYAAGRHECILISAVVDADESLKEDFYGELQVLIEVGSFGELVSGGHGDQKVYAPLPLRTPEKVKAQHDHCIQLGRELPSAGEVSVENTFTFQQGFRFLFYYNTRELLVANSNGAVPSVEAERIAGLERKVTNLEAKLTKLKRSATTSGKVGSRVIAKRLVTTVGQRQASEPYPLRSRRTPSEQ</sequence>
<organism evidence="1 2">
    <name type="scientific">Calocera cornea HHB12733</name>
    <dbReference type="NCBI Taxonomy" id="1353952"/>
    <lineage>
        <taxon>Eukaryota</taxon>
        <taxon>Fungi</taxon>
        <taxon>Dikarya</taxon>
        <taxon>Basidiomycota</taxon>
        <taxon>Agaricomycotina</taxon>
        <taxon>Dacrymycetes</taxon>
        <taxon>Dacrymycetales</taxon>
        <taxon>Dacrymycetaceae</taxon>
        <taxon>Calocera</taxon>
    </lineage>
</organism>
<name>A0A165K0I9_9BASI</name>
<dbReference type="AlphaFoldDB" id="A0A165K0I9"/>
<dbReference type="EMBL" id="KV423916">
    <property type="protein sequence ID" value="KZT62504.1"/>
    <property type="molecule type" value="Genomic_DNA"/>
</dbReference>
<protein>
    <submittedName>
        <fullName evidence="1">Uncharacterized protein</fullName>
    </submittedName>
</protein>
<gene>
    <name evidence="1" type="ORF">CALCODRAFT_489880</name>
</gene>
<evidence type="ECO:0000313" key="1">
    <source>
        <dbReference type="EMBL" id="KZT62504.1"/>
    </source>
</evidence>
<keyword evidence="2" id="KW-1185">Reference proteome</keyword>
<proteinExistence type="predicted"/>
<accession>A0A165K0I9</accession>